<dbReference type="InParanoid" id="A0A1X7TY30"/>
<dbReference type="EnsemblMetazoa" id="Aqu2.1.20015_001">
    <property type="protein sequence ID" value="Aqu2.1.20015_001"/>
    <property type="gene ID" value="Aqu2.1.20015"/>
</dbReference>
<name>A0A1X7TY30_AMPQE</name>
<protein>
    <submittedName>
        <fullName evidence="2">Uncharacterized protein</fullName>
    </submittedName>
</protein>
<organism evidence="2">
    <name type="scientific">Amphimedon queenslandica</name>
    <name type="common">Sponge</name>
    <dbReference type="NCBI Taxonomy" id="400682"/>
    <lineage>
        <taxon>Eukaryota</taxon>
        <taxon>Metazoa</taxon>
        <taxon>Porifera</taxon>
        <taxon>Demospongiae</taxon>
        <taxon>Heteroscleromorpha</taxon>
        <taxon>Haplosclerida</taxon>
        <taxon>Niphatidae</taxon>
        <taxon>Amphimedon</taxon>
    </lineage>
</organism>
<feature type="compositionally biased region" description="Gly residues" evidence="1">
    <location>
        <begin position="97"/>
        <end position="160"/>
    </location>
</feature>
<reference evidence="2" key="1">
    <citation type="submission" date="2017-05" db="UniProtKB">
        <authorList>
            <consortium name="EnsemblMetazoa"/>
        </authorList>
    </citation>
    <scope>IDENTIFICATION</scope>
</reference>
<feature type="region of interest" description="Disordered" evidence="1">
    <location>
        <begin position="71"/>
        <end position="160"/>
    </location>
</feature>
<accession>A0A1X7TY30</accession>
<sequence length="285" mass="29646">MNDDGTVLFLIDASLDLGLRPLPPPLPALLGRLAYYNGIKYIIVKTYYLSAHSPQLGNYVLPLLLQQRQSWGRSGSSRREHRATTGRSTGGPPAFGSAGGGGGGSNGGGGPPSPATGGGRPPAAGRAGGGSGPPGGGGGKGPPSPTSGGGGHPATGKAGAGGAGLRVMVVVEALLLLVVHDTHHSPYTTKHYKNIMIANILYSIINVKECNSQVRKEDETMYRPLNVPIFHEFALKLDTVTSQLHSEAIGAKHNKAVVIPFEHEVIFWDKGIICYGSSKCLMRAV</sequence>
<evidence type="ECO:0000313" key="2">
    <source>
        <dbReference type="EnsemblMetazoa" id="Aqu2.1.20015_001"/>
    </source>
</evidence>
<evidence type="ECO:0000256" key="1">
    <source>
        <dbReference type="SAM" id="MobiDB-lite"/>
    </source>
</evidence>
<dbReference type="AlphaFoldDB" id="A0A1X7TY30"/>
<proteinExistence type="predicted"/>